<evidence type="ECO:0000313" key="8">
    <source>
        <dbReference type="Proteomes" id="UP000028640"/>
    </source>
</evidence>
<dbReference type="Proteomes" id="UP000028640">
    <property type="component" value="Unassembled WGS sequence"/>
</dbReference>
<proteinExistence type="predicted"/>
<evidence type="ECO:0000256" key="6">
    <source>
        <dbReference type="SAM" id="Phobius"/>
    </source>
</evidence>
<evidence type="ECO:0000256" key="5">
    <source>
        <dbReference type="ARBA" id="ARBA00023136"/>
    </source>
</evidence>
<evidence type="ECO:0000256" key="2">
    <source>
        <dbReference type="ARBA" id="ARBA00022475"/>
    </source>
</evidence>
<dbReference type="NCBIfam" id="NF005962">
    <property type="entry name" value="PRK08049.1"/>
    <property type="match status" value="1"/>
</dbReference>
<comment type="subcellular location">
    <subcellularLocation>
        <location evidence="1">Cell membrane</location>
        <topology evidence="1">Multi-pass membrane protein</topology>
    </subcellularLocation>
</comment>
<keyword evidence="2" id="KW-1003">Cell membrane</keyword>
<comment type="caution">
    <text evidence="7">The sequence shown here is derived from an EMBL/GenBank/DDBJ whole genome shotgun (WGS) entry which is preliminary data.</text>
</comment>
<reference evidence="7 8" key="1">
    <citation type="submission" date="2014-05" db="EMBL/GenBank/DDBJ databases">
        <title>ATOL: Assembling a taxonomically balanced genome-scale reconstruction of the evolutionary history of the Enterobacteriaceae.</title>
        <authorList>
            <person name="Plunkett G.III."/>
            <person name="Neeno-Eckwall E.C."/>
            <person name="Glasner J.D."/>
            <person name="Perna N.T."/>
        </authorList>
    </citation>
    <scope>NUCLEOTIDE SEQUENCE [LARGE SCALE GENOMIC DNA]</scope>
    <source>
        <strain evidence="7 8">ATCC 33852</strain>
    </source>
</reference>
<feature type="transmembrane region" description="Helical" evidence="6">
    <location>
        <begin position="105"/>
        <end position="127"/>
    </location>
</feature>
<dbReference type="RefSeq" id="WP_034794371.1">
    <property type="nucleotide sequence ID" value="NZ_JMPJ01000067.1"/>
</dbReference>
<feature type="transmembrane region" description="Helical" evidence="6">
    <location>
        <begin position="76"/>
        <end position="99"/>
    </location>
</feature>
<evidence type="ECO:0000256" key="4">
    <source>
        <dbReference type="ARBA" id="ARBA00022989"/>
    </source>
</evidence>
<dbReference type="GeneID" id="78381794"/>
<dbReference type="AlphaFoldDB" id="A0A085G4Q1"/>
<dbReference type="GO" id="GO:0005886">
    <property type="term" value="C:plasma membrane"/>
    <property type="evidence" value="ECO:0007669"/>
    <property type="project" value="UniProtKB-SubCell"/>
</dbReference>
<keyword evidence="8" id="KW-1185">Reference proteome</keyword>
<sequence>MSVSGILYSKNGAKVARKLLILQLLTFVLLSAAFGFKSLTWTTSGLMGGMAAWLPNVLFTLFAMRQQGQTAVSGRVAWTFAIGEALKVLITIILMIIALGLFKAVFAPLGLAYLSVLMTQILAPAVINSYRT</sequence>
<keyword evidence="5 6" id="KW-0472">Membrane</keyword>
<gene>
    <name evidence="7" type="ORF">GEAM_3668</name>
</gene>
<name>A0A085G4Q1_EWIA3</name>
<evidence type="ECO:0000313" key="7">
    <source>
        <dbReference type="EMBL" id="KFC78696.1"/>
    </source>
</evidence>
<evidence type="ECO:0000256" key="3">
    <source>
        <dbReference type="ARBA" id="ARBA00022692"/>
    </source>
</evidence>
<dbReference type="Pfam" id="PF03899">
    <property type="entry name" value="ATP-synt_I"/>
    <property type="match status" value="1"/>
</dbReference>
<organism evidence="7 8">
    <name type="scientific">Ewingella americana (strain ATCC 33852 / DSM 4580 / CCUG 14506 / JCM 5911 / LMG 7869 / NCTC 12157 / CDC 1468-78)</name>
    <dbReference type="NCBI Taxonomy" id="910964"/>
    <lineage>
        <taxon>Bacteria</taxon>
        <taxon>Pseudomonadati</taxon>
        <taxon>Pseudomonadota</taxon>
        <taxon>Gammaproteobacteria</taxon>
        <taxon>Enterobacterales</taxon>
        <taxon>Yersiniaceae</taxon>
        <taxon>Ewingella</taxon>
    </lineage>
</organism>
<dbReference type="OrthoDB" id="6505199at2"/>
<evidence type="ECO:0000256" key="1">
    <source>
        <dbReference type="ARBA" id="ARBA00004651"/>
    </source>
</evidence>
<protein>
    <submittedName>
        <fullName evidence="7">ATP synthase protein I</fullName>
    </submittedName>
</protein>
<keyword evidence="3 6" id="KW-0812">Transmembrane</keyword>
<dbReference type="STRING" id="910964.GEAM_3668"/>
<dbReference type="eggNOG" id="COG3312">
    <property type="taxonomic scope" value="Bacteria"/>
</dbReference>
<dbReference type="InterPro" id="IPR005598">
    <property type="entry name" value="ATP_synth_I"/>
</dbReference>
<accession>A0A085G4Q1</accession>
<feature type="transmembrane region" description="Helical" evidence="6">
    <location>
        <begin position="45"/>
        <end position="64"/>
    </location>
</feature>
<keyword evidence="4 6" id="KW-1133">Transmembrane helix</keyword>
<dbReference type="EMBL" id="JMPJ01000067">
    <property type="protein sequence ID" value="KFC78696.1"/>
    <property type="molecule type" value="Genomic_DNA"/>
</dbReference>